<accession>A0ABS7EXG5</accession>
<dbReference type="PROSITE" id="PS50110">
    <property type="entry name" value="RESPONSE_REGULATORY"/>
    <property type="match status" value="1"/>
</dbReference>
<dbReference type="PANTHER" id="PTHR44591">
    <property type="entry name" value="STRESS RESPONSE REGULATOR PROTEIN 1"/>
    <property type="match status" value="1"/>
</dbReference>
<reference evidence="4 5" key="1">
    <citation type="submission" date="2021-08" db="EMBL/GenBank/DDBJ databases">
        <title>Caldovatus sediminis gen. nov., sp. nov., a moderately thermophilic bacterium isolated from a hot spring.</title>
        <authorList>
            <person name="Hu C.-J."/>
            <person name="Li W.-J."/>
            <person name="Xian W.-D."/>
        </authorList>
    </citation>
    <scope>NUCLEOTIDE SEQUENCE [LARGE SCALE GENOMIC DNA]</scope>
    <source>
        <strain evidence="4 5">SYSU G05006</strain>
    </source>
</reference>
<organism evidence="4 5">
    <name type="scientific">Caldovatus aquaticus</name>
    <dbReference type="NCBI Taxonomy" id="2865671"/>
    <lineage>
        <taxon>Bacteria</taxon>
        <taxon>Pseudomonadati</taxon>
        <taxon>Pseudomonadota</taxon>
        <taxon>Alphaproteobacteria</taxon>
        <taxon>Acetobacterales</taxon>
        <taxon>Roseomonadaceae</taxon>
        <taxon>Caldovatus</taxon>
    </lineage>
</organism>
<evidence type="ECO:0000259" key="3">
    <source>
        <dbReference type="PROSITE" id="PS50110"/>
    </source>
</evidence>
<dbReference type="Gene3D" id="3.40.50.2300">
    <property type="match status" value="1"/>
</dbReference>
<dbReference type="SUPFAM" id="SSF52172">
    <property type="entry name" value="CheY-like"/>
    <property type="match status" value="1"/>
</dbReference>
<feature type="modified residue" description="4-aspartylphosphate" evidence="2">
    <location>
        <position position="50"/>
    </location>
</feature>
<dbReference type="InterPro" id="IPR011006">
    <property type="entry name" value="CheY-like_superfamily"/>
</dbReference>
<dbReference type="EMBL" id="JAHZUY010000001">
    <property type="protein sequence ID" value="MBW8268044.1"/>
    <property type="molecule type" value="Genomic_DNA"/>
</dbReference>
<gene>
    <name evidence="4" type="ORF">K1J50_00925</name>
</gene>
<dbReference type="InterPro" id="IPR050595">
    <property type="entry name" value="Bact_response_regulator"/>
</dbReference>
<keyword evidence="1 2" id="KW-0597">Phosphoprotein</keyword>
<name>A0ABS7EXG5_9PROT</name>
<evidence type="ECO:0000313" key="5">
    <source>
        <dbReference type="Proteomes" id="UP001519924"/>
    </source>
</evidence>
<evidence type="ECO:0000256" key="1">
    <source>
        <dbReference type="ARBA" id="ARBA00022553"/>
    </source>
</evidence>
<keyword evidence="5" id="KW-1185">Reference proteome</keyword>
<proteinExistence type="predicted"/>
<sequence length="130" mass="13579">MVLLAEDEALLAGLLGDLLAAEGFEVVLAADGLEALERAGRRHVDVLLTDLDMPRLGGRELIRRLRAGRPALPVVVMTGRLPSEDGDALIGGPGSPAEPFALLAKPFAPERLIEAVRRVLAGQACLAAVG</sequence>
<evidence type="ECO:0000313" key="4">
    <source>
        <dbReference type="EMBL" id="MBW8268044.1"/>
    </source>
</evidence>
<dbReference type="PANTHER" id="PTHR44591:SF21">
    <property type="entry name" value="TWO-COMPONENT RESPONSE REGULATOR"/>
    <property type="match status" value="1"/>
</dbReference>
<comment type="caution">
    <text evidence="4">The sequence shown here is derived from an EMBL/GenBank/DDBJ whole genome shotgun (WGS) entry which is preliminary data.</text>
</comment>
<evidence type="ECO:0000256" key="2">
    <source>
        <dbReference type="PROSITE-ProRule" id="PRU00169"/>
    </source>
</evidence>
<dbReference type="Proteomes" id="UP001519924">
    <property type="component" value="Unassembled WGS sequence"/>
</dbReference>
<feature type="domain" description="Response regulatory" evidence="3">
    <location>
        <begin position="1"/>
        <end position="120"/>
    </location>
</feature>
<dbReference type="Pfam" id="PF00072">
    <property type="entry name" value="Response_reg"/>
    <property type="match status" value="1"/>
</dbReference>
<protein>
    <submittedName>
        <fullName evidence="4">Response regulator</fullName>
    </submittedName>
</protein>
<dbReference type="InterPro" id="IPR001789">
    <property type="entry name" value="Sig_transdc_resp-reg_receiver"/>
</dbReference>
<dbReference type="SMART" id="SM00448">
    <property type="entry name" value="REC"/>
    <property type="match status" value="1"/>
</dbReference>